<dbReference type="GO" id="GO:0005829">
    <property type="term" value="C:cytosol"/>
    <property type="evidence" value="ECO:0007669"/>
    <property type="project" value="TreeGrafter"/>
</dbReference>
<dbReference type="FunCoup" id="F0S1I8">
    <property type="interactions" value="47"/>
</dbReference>
<dbReference type="NCBIfam" id="TIGR00031">
    <property type="entry name" value="UDP-GALP_mutase"/>
    <property type="match status" value="1"/>
</dbReference>
<dbReference type="InterPro" id="IPR015899">
    <property type="entry name" value="UDP-GalPyranose_mutase_C"/>
</dbReference>
<keyword evidence="8" id="KW-1185">Reference proteome</keyword>
<protein>
    <submittedName>
        <fullName evidence="7">UDP-galactopyranose mutase</fullName>
        <ecNumber evidence="7">5.4.99.9</ecNumber>
    </submittedName>
</protein>
<dbReference type="PANTHER" id="PTHR21197:SF0">
    <property type="entry name" value="UDP-GALACTOPYRANOSE MUTASE"/>
    <property type="match status" value="1"/>
</dbReference>
<evidence type="ECO:0000313" key="7">
    <source>
        <dbReference type="EMBL" id="ADY73991.1"/>
    </source>
</evidence>
<dbReference type="Pfam" id="PF13450">
    <property type="entry name" value="NAD_binding_8"/>
    <property type="match status" value="1"/>
</dbReference>
<dbReference type="AlphaFoldDB" id="F0S1I8"/>
<keyword evidence="3" id="KW-0285">Flavoprotein</keyword>
<dbReference type="OrthoDB" id="9769600at2"/>
<dbReference type="KEGG" id="dte:Dester_1360"/>
<evidence type="ECO:0000256" key="4">
    <source>
        <dbReference type="ARBA" id="ARBA00022827"/>
    </source>
</evidence>
<dbReference type="eggNOG" id="COG0562">
    <property type="taxonomic scope" value="Bacteria"/>
</dbReference>
<dbReference type="GO" id="GO:0050660">
    <property type="term" value="F:flavin adenine dinucleotide binding"/>
    <property type="evidence" value="ECO:0007669"/>
    <property type="project" value="TreeGrafter"/>
</dbReference>
<evidence type="ECO:0000256" key="2">
    <source>
        <dbReference type="ARBA" id="ARBA00009321"/>
    </source>
</evidence>
<organism evidence="7 8">
    <name type="scientific">Desulfurobacterium thermolithotrophum (strain DSM 11699 / BSA)</name>
    <dbReference type="NCBI Taxonomy" id="868864"/>
    <lineage>
        <taxon>Bacteria</taxon>
        <taxon>Pseudomonadati</taxon>
        <taxon>Aquificota</taxon>
        <taxon>Aquificia</taxon>
        <taxon>Desulfurobacteriales</taxon>
        <taxon>Desulfurobacteriaceae</taxon>
        <taxon>Desulfurobacterium</taxon>
    </lineage>
</organism>
<dbReference type="EMBL" id="CP002543">
    <property type="protein sequence ID" value="ADY73991.1"/>
    <property type="molecule type" value="Genomic_DNA"/>
</dbReference>
<reference evidence="7 8" key="1">
    <citation type="journal article" date="2011" name="Stand. Genomic Sci.">
        <title>Complete genome sequence of the thermophilic sulfur-reducer Desulfurobacterium thermolithotrophum type strain (BSA(T)) from a deep-sea hydrothermal vent.</title>
        <authorList>
            <person name="Goker M."/>
            <person name="Daligault H."/>
            <person name="Mwirichia R."/>
            <person name="Lapidus A."/>
            <person name="Lucas S."/>
            <person name="Deshpande S."/>
            <person name="Pagani I."/>
            <person name="Tapia R."/>
            <person name="Cheng J.F."/>
            <person name="Goodwin L."/>
            <person name="Pitluck S."/>
            <person name="Liolios K."/>
            <person name="Ivanova N."/>
            <person name="Mavromatis K."/>
            <person name="Mikhailova N."/>
            <person name="Pati A."/>
            <person name="Chen A."/>
            <person name="Palaniappan K."/>
            <person name="Han C."/>
            <person name="Land M."/>
            <person name="Hauser L."/>
            <person name="Pan C."/>
            <person name="Brambilla E.M."/>
            <person name="Rohde M."/>
            <person name="Spring S."/>
            <person name="Sikorski J."/>
            <person name="Wirth R."/>
            <person name="Detter J.C."/>
            <person name="Woyke T."/>
            <person name="Bristow J."/>
            <person name="Eisen J.A."/>
            <person name="Markowitz V."/>
            <person name="Hugenholtz P."/>
            <person name="Kyrpides N.C."/>
            <person name="Klenk H.P."/>
        </authorList>
    </citation>
    <scope>NUCLEOTIDE SEQUENCE [LARGE SCALE GENOMIC DNA]</scope>
    <source>
        <strain evidence="8">DSM 11699 / BSA</strain>
    </source>
</reference>
<dbReference type="Proteomes" id="UP000007102">
    <property type="component" value="Chromosome"/>
</dbReference>
<sequence>MFDYIVVGSGFAGSVIAERIANVLNKKVLVIEKRTHIGGNCYDYRTKEGIIVHKYGPHLFHTNYKEVFDYLSDFTDWQIYRHRVLAFIDGKKVPIPFNFNSIEMLFPKSLAEKLINKLLSKYSYGSKVPILELRKENDKDLKFLADFIYKKVFKNYTAKQWGKKPEEIDPEVTARVPIFIGRDDRYFNDIYQTVPVEGYTKIFERMLAYPNIKLMLNTDFREVMNIDLETKKIYFLGQEFKGKVIFTGMIDQLFEYKFGKLPYRSLDLKFETLETEYFQEVATVNYPNDYDFTRITEFKHIHPIKVNKTVILKEYPKDYNPEKDIPYYPVFTEENQELYYKYKELAEKFENLILVGRLAEYRYYDMDDVVKRALEVFEEKVK</sequence>
<keyword evidence="4" id="KW-0274">FAD</keyword>
<evidence type="ECO:0000256" key="5">
    <source>
        <dbReference type="ARBA" id="ARBA00023235"/>
    </source>
</evidence>
<dbReference type="Pfam" id="PF03275">
    <property type="entry name" value="GLF"/>
    <property type="match status" value="1"/>
</dbReference>
<dbReference type="InterPro" id="IPR004379">
    <property type="entry name" value="UDP-GALP_mutase"/>
</dbReference>
<proteinExistence type="inferred from homology"/>
<dbReference type="HOGENOM" id="CLU_042118_0_0_0"/>
<comment type="similarity">
    <text evidence="2">Belongs to the UDP-galactopyranose/dTDP-fucopyranose mutase family.</text>
</comment>
<evidence type="ECO:0000256" key="1">
    <source>
        <dbReference type="ARBA" id="ARBA00001974"/>
    </source>
</evidence>
<dbReference type="GO" id="GO:0008767">
    <property type="term" value="F:UDP-galactopyranose mutase activity"/>
    <property type="evidence" value="ECO:0007669"/>
    <property type="project" value="UniProtKB-EC"/>
</dbReference>
<comment type="cofactor">
    <cofactor evidence="1">
        <name>FAD</name>
        <dbReference type="ChEBI" id="CHEBI:57692"/>
    </cofactor>
</comment>
<evidence type="ECO:0000256" key="3">
    <source>
        <dbReference type="ARBA" id="ARBA00022630"/>
    </source>
</evidence>
<accession>F0S1I8</accession>
<keyword evidence="5 7" id="KW-0413">Isomerase</keyword>
<evidence type="ECO:0000259" key="6">
    <source>
        <dbReference type="Pfam" id="PF03275"/>
    </source>
</evidence>
<gene>
    <name evidence="7" type="ordered locus">Dester_1360</name>
</gene>
<dbReference type="STRING" id="868864.Dester_1360"/>
<reference evidence="8" key="2">
    <citation type="submission" date="2011-02" db="EMBL/GenBank/DDBJ databases">
        <title>The complete genome of Desulfurobacterium thermolithotrophum DSM 11699.</title>
        <authorList>
            <consortium name="US DOE Joint Genome Institute (JGI-PGF)"/>
            <person name="Lucas S."/>
            <person name="Copeland A."/>
            <person name="Lapidus A."/>
            <person name="Bruce D."/>
            <person name="Goodwin L."/>
            <person name="Pitluck S."/>
            <person name="Kyrpides N."/>
            <person name="Mavromatis K."/>
            <person name="Pagani I."/>
            <person name="Ivanova N."/>
            <person name="Mikhailova N."/>
            <person name="Daligault H."/>
            <person name="Detter J.C."/>
            <person name="Tapia R."/>
            <person name="Han C."/>
            <person name="Land M."/>
            <person name="Hauser L."/>
            <person name="Markowitz V."/>
            <person name="Cheng J.-F."/>
            <person name="Hugenholtz P."/>
            <person name="Woyke T."/>
            <person name="Wu D."/>
            <person name="Spring S."/>
            <person name="Brambilla E."/>
            <person name="Klenk H.-P."/>
            <person name="Eisen J.A."/>
        </authorList>
    </citation>
    <scope>NUCLEOTIDE SEQUENCE [LARGE SCALE GENOMIC DNA]</scope>
    <source>
        <strain evidence="8">DSM 11699 / BSA</strain>
    </source>
</reference>
<evidence type="ECO:0000313" key="8">
    <source>
        <dbReference type="Proteomes" id="UP000007102"/>
    </source>
</evidence>
<dbReference type="SUPFAM" id="SSF54373">
    <property type="entry name" value="FAD-linked reductases, C-terminal domain"/>
    <property type="match status" value="1"/>
</dbReference>
<dbReference type="EC" id="5.4.99.9" evidence="7"/>
<dbReference type="RefSeq" id="WP_013638940.1">
    <property type="nucleotide sequence ID" value="NC_015185.1"/>
</dbReference>
<name>F0S1I8_DESTD</name>
<feature type="domain" description="UDP-galactopyranose mutase C-terminal" evidence="6">
    <location>
        <begin position="151"/>
        <end position="363"/>
    </location>
</feature>
<dbReference type="Gene3D" id="3.40.50.720">
    <property type="entry name" value="NAD(P)-binding Rossmann-like Domain"/>
    <property type="match status" value="3"/>
</dbReference>
<dbReference type="SUPFAM" id="SSF51971">
    <property type="entry name" value="Nucleotide-binding domain"/>
    <property type="match status" value="1"/>
</dbReference>
<dbReference type="InParanoid" id="F0S1I8"/>
<dbReference type="PANTHER" id="PTHR21197">
    <property type="entry name" value="UDP-GALACTOPYRANOSE MUTASE"/>
    <property type="match status" value="1"/>
</dbReference>